<protein>
    <submittedName>
        <fullName evidence="2">Uncharacterized protein</fullName>
    </submittedName>
</protein>
<dbReference type="Proteomes" id="UP001529510">
    <property type="component" value="Unassembled WGS sequence"/>
</dbReference>
<feature type="region of interest" description="Disordered" evidence="1">
    <location>
        <begin position="23"/>
        <end position="83"/>
    </location>
</feature>
<accession>A0ABD0N7S5</accession>
<feature type="non-terminal residue" evidence="2">
    <location>
        <position position="1"/>
    </location>
</feature>
<proteinExistence type="predicted"/>
<feature type="compositionally biased region" description="Basic and acidic residues" evidence="1">
    <location>
        <begin position="47"/>
        <end position="62"/>
    </location>
</feature>
<comment type="caution">
    <text evidence="2">The sequence shown here is derived from an EMBL/GenBank/DDBJ whole genome shotgun (WGS) entry which is preliminary data.</text>
</comment>
<dbReference type="AlphaFoldDB" id="A0ABD0N7S5"/>
<reference evidence="2 3" key="1">
    <citation type="submission" date="2024-05" db="EMBL/GenBank/DDBJ databases">
        <title>Genome sequencing and assembly of Indian major carp, Cirrhinus mrigala (Hamilton, 1822).</title>
        <authorList>
            <person name="Mohindra V."/>
            <person name="Chowdhury L.M."/>
            <person name="Lal K."/>
            <person name="Jena J.K."/>
        </authorList>
    </citation>
    <scope>NUCLEOTIDE SEQUENCE [LARGE SCALE GENOMIC DNA]</scope>
    <source>
        <strain evidence="2">CM1030</strain>
        <tissue evidence="2">Blood</tissue>
    </source>
</reference>
<evidence type="ECO:0000313" key="3">
    <source>
        <dbReference type="Proteomes" id="UP001529510"/>
    </source>
</evidence>
<keyword evidence="3" id="KW-1185">Reference proteome</keyword>
<evidence type="ECO:0000256" key="1">
    <source>
        <dbReference type="SAM" id="MobiDB-lite"/>
    </source>
</evidence>
<evidence type="ECO:0000313" key="2">
    <source>
        <dbReference type="EMBL" id="KAL0157663.1"/>
    </source>
</evidence>
<feature type="non-terminal residue" evidence="2">
    <location>
        <position position="153"/>
    </location>
</feature>
<name>A0ABD0N7S5_CIRMR</name>
<dbReference type="EMBL" id="JAMKFB020000023">
    <property type="protein sequence ID" value="KAL0157663.1"/>
    <property type="molecule type" value="Genomic_DNA"/>
</dbReference>
<feature type="compositionally biased region" description="Acidic residues" evidence="1">
    <location>
        <begin position="117"/>
        <end position="127"/>
    </location>
</feature>
<sequence>QMVFEYIQERFRTAYKYFACPQSRNGANGSRGVLRKKARRSRMARSRSLDRKNQVEVEKSGEEDGDSSDDEDERDMEEEESLRAGFNELLVDARCESVSQEISTTVSLSTVNGLLMDSEEEEEDKDQEMEKQDSIAPEDMHYIFDRMIFTGGK</sequence>
<organism evidence="2 3">
    <name type="scientific">Cirrhinus mrigala</name>
    <name type="common">Mrigala</name>
    <dbReference type="NCBI Taxonomy" id="683832"/>
    <lineage>
        <taxon>Eukaryota</taxon>
        <taxon>Metazoa</taxon>
        <taxon>Chordata</taxon>
        <taxon>Craniata</taxon>
        <taxon>Vertebrata</taxon>
        <taxon>Euteleostomi</taxon>
        <taxon>Actinopterygii</taxon>
        <taxon>Neopterygii</taxon>
        <taxon>Teleostei</taxon>
        <taxon>Ostariophysi</taxon>
        <taxon>Cypriniformes</taxon>
        <taxon>Cyprinidae</taxon>
        <taxon>Labeoninae</taxon>
        <taxon>Labeonini</taxon>
        <taxon>Cirrhinus</taxon>
    </lineage>
</organism>
<feature type="compositionally biased region" description="Basic residues" evidence="1">
    <location>
        <begin position="33"/>
        <end position="45"/>
    </location>
</feature>
<feature type="region of interest" description="Disordered" evidence="1">
    <location>
        <begin position="111"/>
        <end position="136"/>
    </location>
</feature>
<feature type="compositionally biased region" description="Acidic residues" evidence="1">
    <location>
        <begin position="63"/>
        <end position="80"/>
    </location>
</feature>
<gene>
    <name evidence="2" type="ORF">M9458_045739</name>
</gene>